<accession>A0ABU9LR19</accession>
<feature type="transmembrane region" description="Helical" evidence="1">
    <location>
        <begin position="107"/>
        <end position="128"/>
    </location>
</feature>
<comment type="caution">
    <text evidence="2">The sequence shown here is derived from an EMBL/GenBank/DDBJ whole genome shotgun (WGS) entry which is preliminary data.</text>
</comment>
<evidence type="ECO:0000256" key="1">
    <source>
        <dbReference type="SAM" id="Phobius"/>
    </source>
</evidence>
<organism evidence="2 3">
    <name type="scientific">Kurthia gibsonii</name>
    <dbReference type="NCBI Taxonomy" id="33946"/>
    <lineage>
        <taxon>Bacteria</taxon>
        <taxon>Bacillati</taxon>
        <taxon>Bacillota</taxon>
        <taxon>Bacilli</taxon>
        <taxon>Bacillales</taxon>
        <taxon>Caryophanaceae</taxon>
        <taxon>Kurthia</taxon>
    </lineage>
</organism>
<evidence type="ECO:0000313" key="2">
    <source>
        <dbReference type="EMBL" id="MEL5989046.1"/>
    </source>
</evidence>
<dbReference type="Proteomes" id="UP001398420">
    <property type="component" value="Unassembled WGS sequence"/>
</dbReference>
<evidence type="ECO:0008006" key="4">
    <source>
        <dbReference type="Google" id="ProtNLM"/>
    </source>
</evidence>
<keyword evidence="3" id="KW-1185">Reference proteome</keyword>
<feature type="transmembrane region" description="Helical" evidence="1">
    <location>
        <begin position="36"/>
        <end position="54"/>
    </location>
</feature>
<name>A0ABU9LR19_9BACL</name>
<feature type="transmembrane region" description="Helical" evidence="1">
    <location>
        <begin position="74"/>
        <end position="95"/>
    </location>
</feature>
<reference evidence="2 3" key="1">
    <citation type="submission" date="2024-04" db="EMBL/GenBank/DDBJ databases">
        <authorList>
            <person name="Wu Y.S."/>
            <person name="Zhang L."/>
        </authorList>
    </citation>
    <scope>NUCLEOTIDE SEQUENCE [LARGE SCALE GENOMIC DNA]</scope>
    <source>
        <strain evidence="2 3">KG-01</strain>
    </source>
</reference>
<evidence type="ECO:0000313" key="3">
    <source>
        <dbReference type="Proteomes" id="UP001398420"/>
    </source>
</evidence>
<dbReference type="RefSeq" id="WP_087682062.1">
    <property type="nucleotide sequence ID" value="NZ_JAWVOH010000007.1"/>
</dbReference>
<keyword evidence="1" id="KW-1133">Transmembrane helix</keyword>
<feature type="transmembrane region" description="Helical" evidence="1">
    <location>
        <begin position="7"/>
        <end position="30"/>
    </location>
</feature>
<dbReference type="EMBL" id="JBCEWA010000008">
    <property type="protein sequence ID" value="MEL5989046.1"/>
    <property type="molecule type" value="Genomic_DNA"/>
</dbReference>
<proteinExistence type="predicted"/>
<keyword evidence="1" id="KW-0812">Transmembrane</keyword>
<sequence>MVKNRTLLLIACFVWLIAGINIVRIGLLAYVGHITVLNIILSIIVFCLFWFLIFNRLVNKHTIRIAGYETEKQYFWYFFDLKSFIIMAVMMTLGITIRVMNLMPESFIAYFYTGLGTALTLAGIKFGIRYLRFDT</sequence>
<keyword evidence="1" id="KW-0472">Membrane</keyword>
<gene>
    <name evidence="2" type="ORF">AAF454_11590</name>
</gene>
<protein>
    <recommendedName>
        <fullName evidence="4">Transmembrane protein</fullName>
    </recommendedName>
</protein>